<protein>
    <submittedName>
        <fullName evidence="2">Uncharacterized protein</fullName>
    </submittedName>
</protein>
<dbReference type="Proteomes" id="UP000031443">
    <property type="component" value="Unassembled WGS sequence"/>
</dbReference>
<sequence>MLTTRCAHPRSSEQPAGLGPRCGGAGGSTCCSHPQALPPPLPPAAPIDWFPANAIAEPVLGVGQCVEPHGLPALKPDLLAASRAQHGVSQDRMLWIVIWSYFEEEGGGEGQETKICERRARSSAGVNWHSSVDFSGAMLTYTGAENWVHTLSYQQCLQIGVKQFGRVDEKICPVSKIASVKEKSQNTTATGFAGSDPSSGGHPRPAPEHSPINSGTPLEREAQAKSTGERQQSTHRSEDTARHHHVMESWLQPYGFLREVQTTIQNPFDEDNLFSAKTLLTRASKVPFRSVVLVENQTPGNPKFCRGVAMLLSIAAYDVTVSVPRRYLYGTYHTYDGFAS</sequence>
<feature type="region of interest" description="Disordered" evidence="1">
    <location>
        <begin position="1"/>
        <end position="20"/>
    </location>
</feature>
<organism evidence="2 3">
    <name type="scientific">Chelonia mydas</name>
    <name type="common">Green sea-turtle</name>
    <name type="synonym">Chelonia agassizi</name>
    <dbReference type="NCBI Taxonomy" id="8469"/>
    <lineage>
        <taxon>Eukaryota</taxon>
        <taxon>Metazoa</taxon>
        <taxon>Chordata</taxon>
        <taxon>Craniata</taxon>
        <taxon>Vertebrata</taxon>
        <taxon>Euteleostomi</taxon>
        <taxon>Archelosauria</taxon>
        <taxon>Testudinata</taxon>
        <taxon>Testudines</taxon>
        <taxon>Cryptodira</taxon>
        <taxon>Durocryptodira</taxon>
        <taxon>Americhelydia</taxon>
        <taxon>Chelonioidea</taxon>
        <taxon>Cheloniidae</taxon>
        <taxon>Chelonia</taxon>
    </lineage>
</organism>
<evidence type="ECO:0000313" key="2">
    <source>
        <dbReference type="EMBL" id="EMP35006.1"/>
    </source>
</evidence>
<evidence type="ECO:0000256" key="1">
    <source>
        <dbReference type="SAM" id="MobiDB-lite"/>
    </source>
</evidence>
<accession>M7BAN3</accession>
<feature type="region of interest" description="Disordered" evidence="1">
    <location>
        <begin position="183"/>
        <end position="244"/>
    </location>
</feature>
<proteinExistence type="predicted"/>
<gene>
    <name evidence="2" type="ORF">UY3_07814</name>
</gene>
<reference evidence="3" key="1">
    <citation type="journal article" date="2013" name="Nat. Genet.">
        <title>The draft genomes of soft-shell turtle and green sea turtle yield insights into the development and evolution of the turtle-specific body plan.</title>
        <authorList>
            <person name="Wang Z."/>
            <person name="Pascual-Anaya J."/>
            <person name="Zadissa A."/>
            <person name="Li W."/>
            <person name="Niimura Y."/>
            <person name="Huang Z."/>
            <person name="Li C."/>
            <person name="White S."/>
            <person name="Xiong Z."/>
            <person name="Fang D."/>
            <person name="Wang B."/>
            <person name="Ming Y."/>
            <person name="Chen Y."/>
            <person name="Zheng Y."/>
            <person name="Kuraku S."/>
            <person name="Pignatelli M."/>
            <person name="Herrero J."/>
            <person name="Beal K."/>
            <person name="Nozawa M."/>
            <person name="Li Q."/>
            <person name="Wang J."/>
            <person name="Zhang H."/>
            <person name="Yu L."/>
            <person name="Shigenobu S."/>
            <person name="Wang J."/>
            <person name="Liu J."/>
            <person name="Flicek P."/>
            <person name="Searle S."/>
            <person name="Wang J."/>
            <person name="Kuratani S."/>
            <person name="Yin Y."/>
            <person name="Aken B."/>
            <person name="Zhang G."/>
            <person name="Irie N."/>
        </authorList>
    </citation>
    <scope>NUCLEOTIDE SEQUENCE [LARGE SCALE GENOMIC DNA]</scope>
</reference>
<name>M7BAN3_CHEMY</name>
<evidence type="ECO:0000313" key="3">
    <source>
        <dbReference type="Proteomes" id="UP000031443"/>
    </source>
</evidence>
<dbReference type="AlphaFoldDB" id="M7BAN3"/>
<keyword evidence="3" id="KW-1185">Reference proteome</keyword>
<dbReference type="EMBL" id="KB530244">
    <property type="protein sequence ID" value="EMP35006.1"/>
    <property type="molecule type" value="Genomic_DNA"/>
</dbReference>